<protein>
    <submittedName>
        <fullName evidence="1">Uncharacterized protein</fullName>
    </submittedName>
</protein>
<proteinExistence type="predicted"/>
<dbReference type="AlphaFoldDB" id="A0A0A9C1M6"/>
<organism evidence="1">
    <name type="scientific">Arundo donax</name>
    <name type="common">Giant reed</name>
    <name type="synonym">Donax arundinaceus</name>
    <dbReference type="NCBI Taxonomy" id="35708"/>
    <lineage>
        <taxon>Eukaryota</taxon>
        <taxon>Viridiplantae</taxon>
        <taxon>Streptophyta</taxon>
        <taxon>Embryophyta</taxon>
        <taxon>Tracheophyta</taxon>
        <taxon>Spermatophyta</taxon>
        <taxon>Magnoliopsida</taxon>
        <taxon>Liliopsida</taxon>
        <taxon>Poales</taxon>
        <taxon>Poaceae</taxon>
        <taxon>PACMAD clade</taxon>
        <taxon>Arundinoideae</taxon>
        <taxon>Arundineae</taxon>
        <taxon>Arundo</taxon>
    </lineage>
</organism>
<reference evidence="1" key="2">
    <citation type="journal article" date="2015" name="Data Brief">
        <title>Shoot transcriptome of the giant reed, Arundo donax.</title>
        <authorList>
            <person name="Barrero R.A."/>
            <person name="Guerrero F.D."/>
            <person name="Moolhuijzen P."/>
            <person name="Goolsby J.A."/>
            <person name="Tidwell J."/>
            <person name="Bellgard S.E."/>
            <person name="Bellgard M.I."/>
        </authorList>
    </citation>
    <scope>NUCLEOTIDE SEQUENCE</scope>
    <source>
        <tissue evidence="1">Shoot tissue taken approximately 20 cm above the soil surface</tissue>
    </source>
</reference>
<accession>A0A0A9C1M6</accession>
<evidence type="ECO:0000313" key="1">
    <source>
        <dbReference type="EMBL" id="JAD70164.1"/>
    </source>
</evidence>
<reference evidence="1" key="1">
    <citation type="submission" date="2014-09" db="EMBL/GenBank/DDBJ databases">
        <authorList>
            <person name="Magalhaes I.L.F."/>
            <person name="Oliveira U."/>
            <person name="Santos F.R."/>
            <person name="Vidigal T.H.D.A."/>
            <person name="Brescovit A.D."/>
            <person name="Santos A.J."/>
        </authorList>
    </citation>
    <scope>NUCLEOTIDE SEQUENCE</scope>
    <source>
        <tissue evidence="1">Shoot tissue taken approximately 20 cm above the soil surface</tissue>
    </source>
</reference>
<name>A0A0A9C1M6_ARUDO</name>
<dbReference type="EMBL" id="GBRH01227731">
    <property type="protein sequence ID" value="JAD70164.1"/>
    <property type="molecule type" value="Transcribed_RNA"/>
</dbReference>
<sequence length="56" mass="6304">MCRSVLVQKIRGMRTTFGEMLLDEPSLERQNLAPKMDVKVVPQQTGGHVFTNESSI</sequence>